<dbReference type="EMBL" id="JAAOAV010000062">
    <property type="protein sequence ID" value="KAF5606323.1"/>
    <property type="molecule type" value="Genomic_DNA"/>
</dbReference>
<feature type="region of interest" description="Disordered" evidence="1">
    <location>
        <begin position="1"/>
        <end position="58"/>
    </location>
</feature>
<accession>A0A8H5Q2A9</accession>
<comment type="caution">
    <text evidence="2">The sequence shown here is derived from an EMBL/GenBank/DDBJ whole genome shotgun (WGS) entry which is preliminary data.</text>
</comment>
<evidence type="ECO:0000313" key="2">
    <source>
        <dbReference type="EMBL" id="KAF5606323.1"/>
    </source>
</evidence>
<proteinExistence type="predicted"/>
<dbReference type="GeneID" id="59319044"/>
<dbReference type="Proteomes" id="UP000547976">
    <property type="component" value="Unassembled WGS sequence"/>
</dbReference>
<evidence type="ECO:0000256" key="1">
    <source>
        <dbReference type="SAM" id="MobiDB-lite"/>
    </source>
</evidence>
<keyword evidence="3" id="KW-1185">Reference proteome</keyword>
<dbReference type="RefSeq" id="XP_036538356.1">
    <property type="nucleotide sequence ID" value="XM_036684326.1"/>
</dbReference>
<protein>
    <submittedName>
        <fullName evidence="2">Uncharacterized protein</fullName>
    </submittedName>
</protein>
<organism evidence="2 3">
    <name type="scientific">Gibberella subglutinans</name>
    <name type="common">Fusarium subglutinans</name>
    <dbReference type="NCBI Taxonomy" id="42677"/>
    <lineage>
        <taxon>Eukaryota</taxon>
        <taxon>Fungi</taxon>
        <taxon>Dikarya</taxon>
        <taxon>Ascomycota</taxon>
        <taxon>Pezizomycotina</taxon>
        <taxon>Sordariomycetes</taxon>
        <taxon>Hypocreomycetidae</taxon>
        <taxon>Hypocreales</taxon>
        <taxon>Nectriaceae</taxon>
        <taxon>Fusarium</taxon>
        <taxon>Fusarium fujikuroi species complex</taxon>
    </lineage>
</organism>
<sequence>MIPQRIKAGIDAQERRVDRARQDEGAREHEDRGIRRKDERQQWTRRMPRSTRTTSKARGYADEAVISLPIPPRIVIEETQISDLGFKNHREGLVDHYCDVGVRLVLGVEGFLVDWAGGLTVPGADDPAEVPFF</sequence>
<name>A0A8H5Q2A9_GIBSU</name>
<reference evidence="2 3" key="1">
    <citation type="submission" date="2020-05" db="EMBL/GenBank/DDBJ databases">
        <title>Identification and distribution of gene clusters putatively required for synthesis of sphingolipid metabolism inhibitors in phylogenetically diverse species of the filamentous fungus Fusarium.</title>
        <authorList>
            <person name="Kim H.-S."/>
            <person name="Busman M."/>
            <person name="Brown D.W."/>
            <person name="Divon H."/>
            <person name="Uhlig S."/>
            <person name="Proctor R.H."/>
        </authorList>
    </citation>
    <scope>NUCLEOTIDE SEQUENCE [LARGE SCALE GENOMIC DNA]</scope>
    <source>
        <strain evidence="2 3">NRRL 66333</strain>
    </source>
</reference>
<evidence type="ECO:0000313" key="3">
    <source>
        <dbReference type="Proteomes" id="UP000547976"/>
    </source>
</evidence>
<feature type="compositionally biased region" description="Basic and acidic residues" evidence="1">
    <location>
        <begin position="12"/>
        <end position="42"/>
    </location>
</feature>
<gene>
    <name evidence="2" type="ORF">FSUBG_6156</name>
</gene>
<dbReference type="AlphaFoldDB" id="A0A8H5Q2A9"/>